<accession>S7W6Q0</accession>
<dbReference type="InParanoid" id="S7W6Q0"/>
<dbReference type="AlphaFoldDB" id="S7W6Q0"/>
<evidence type="ECO:0000313" key="2">
    <source>
        <dbReference type="Proteomes" id="UP000014978"/>
    </source>
</evidence>
<dbReference type="Proteomes" id="UP000014978">
    <property type="component" value="Unassembled WGS sequence"/>
</dbReference>
<dbReference type="VEuPathDB" id="MicrosporidiaDB:SLOPH_1140"/>
<proteinExistence type="predicted"/>
<dbReference type="HOGENOM" id="CLU_2321899_0_0_1"/>
<reference evidence="2" key="1">
    <citation type="journal article" date="2013" name="PLoS Genet.">
        <title>The genome of Spraguea lophii and the basis of host-microsporidian interactions.</title>
        <authorList>
            <person name="Campbell S.E."/>
            <person name="Williams T.A."/>
            <person name="Yousuf A."/>
            <person name="Soanes D.M."/>
            <person name="Paszkiewicz K.H."/>
            <person name="Williams B.A.P."/>
        </authorList>
    </citation>
    <scope>NUCLEOTIDE SEQUENCE [LARGE SCALE GENOMIC DNA]</scope>
    <source>
        <strain evidence="2">42_110</strain>
    </source>
</reference>
<dbReference type="EMBL" id="ATCN01000761">
    <property type="protein sequence ID" value="EPR78471.1"/>
    <property type="molecule type" value="Genomic_DNA"/>
</dbReference>
<comment type="caution">
    <text evidence="1">The sequence shown here is derived from an EMBL/GenBank/DDBJ whole genome shotgun (WGS) entry which is preliminary data.</text>
</comment>
<evidence type="ECO:0000313" key="1">
    <source>
        <dbReference type="EMBL" id="EPR78471.1"/>
    </source>
</evidence>
<sequence length="99" mass="12052">MTNLRIFIFYDNEYKDIFTGNIEQLFSNKIILNGKQELIIEYKNIQTFIDEDNICRVHTDNNIYFFSFKTNEDRDEFHEAINIRIEENNSIIKIYKNDK</sequence>
<feature type="non-terminal residue" evidence="1">
    <location>
        <position position="99"/>
    </location>
</feature>
<gene>
    <name evidence="1" type="ORF">SLOPH_1140</name>
</gene>
<keyword evidence="2" id="KW-1185">Reference proteome</keyword>
<organism evidence="1 2">
    <name type="scientific">Spraguea lophii (strain 42_110)</name>
    <name type="common">Microsporidian parasite</name>
    <dbReference type="NCBI Taxonomy" id="1358809"/>
    <lineage>
        <taxon>Eukaryota</taxon>
        <taxon>Fungi</taxon>
        <taxon>Fungi incertae sedis</taxon>
        <taxon>Microsporidia</taxon>
        <taxon>Spragueidae</taxon>
        <taxon>Spraguea</taxon>
    </lineage>
</organism>
<protein>
    <submittedName>
        <fullName evidence="1">Uncharacterized protein</fullName>
    </submittedName>
</protein>
<name>S7W6Q0_SPRLO</name>